<comment type="similarity">
    <text evidence="1">Belongs to the bacterial sugar transferase family.</text>
</comment>
<sequence>MSFSKRCVDVCLSLVLGAILVLPGILIAFAILLLDGRPVFFHSERMKTHDQGFTLWKFRTMREGTADNSVTAGYKSNRVTRLGSVLRRTRLDEIPQIFNILRGDMSFVGPRPPLRRFVNMRPELYKDVLRARPGVTGFATLFFHETEERLLRQCRTSRQADAVYIHQCIPAKARLDLFWAENGSIWRDMVLLWMTFAHVGGLGPGKQMLTKSTRAIRTW</sequence>
<keyword evidence="5" id="KW-0548">Nucleotidyltransferase</keyword>
<evidence type="ECO:0000313" key="6">
    <source>
        <dbReference type="Proteomes" id="UP001281305"/>
    </source>
</evidence>
<dbReference type="InterPro" id="IPR003362">
    <property type="entry name" value="Bact_transf"/>
</dbReference>
<dbReference type="PANTHER" id="PTHR30576:SF20">
    <property type="entry name" value="QUINOVOSAMINEPHOSPHOTRANSFERAE-RELATED"/>
    <property type="match status" value="1"/>
</dbReference>
<dbReference type="RefSeq" id="WP_317054507.1">
    <property type="nucleotide sequence ID" value="NZ_CP146606.1"/>
</dbReference>
<evidence type="ECO:0000259" key="4">
    <source>
        <dbReference type="Pfam" id="PF02397"/>
    </source>
</evidence>
<dbReference type="Pfam" id="PF02397">
    <property type="entry name" value="Bac_transf"/>
    <property type="match status" value="1"/>
</dbReference>
<evidence type="ECO:0000313" key="5">
    <source>
        <dbReference type="EMBL" id="WYK17822.1"/>
    </source>
</evidence>
<evidence type="ECO:0000256" key="2">
    <source>
        <dbReference type="ARBA" id="ARBA00023169"/>
    </source>
</evidence>
<accession>A0ABZ2TDQ7</accession>
<evidence type="ECO:0000256" key="3">
    <source>
        <dbReference type="SAM" id="Phobius"/>
    </source>
</evidence>
<dbReference type="GO" id="GO:0016779">
    <property type="term" value="F:nucleotidyltransferase activity"/>
    <property type="evidence" value="ECO:0007669"/>
    <property type="project" value="UniProtKB-KW"/>
</dbReference>
<dbReference type="PANTHER" id="PTHR30576">
    <property type="entry name" value="COLANIC BIOSYNTHESIS UDP-GLUCOSE LIPID CARRIER TRANSFERASE"/>
    <property type="match status" value="1"/>
</dbReference>
<evidence type="ECO:0000256" key="1">
    <source>
        <dbReference type="ARBA" id="ARBA00006464"/>
    </source>
</evidence>
<dbReference type="EC" id="2.7.8.-" evidence="5"/>
<dbReference type="Proteomes" id="UP001281305">
    <property type="component" value="Chromosome"/>
</dbReference>
<keyword evidence="6" id="KW-1185">Reference proteome</keyword>
<feature type="domain" description="Bacterial sugar transferase" evidence="4">
    <location>
        <begin position="5"/>
        <end position="199"/>
    </location>
</feature>
<keyword evidence="3" id="KW-0812">Transmembrane</keyword>
<keyword evidence="3" id="KW-1133">Transmembrane helix</keyword>
<name>A0ABZ2TDQ7_9RHOB</name>
<keyword evidence="5" id="KW-0808">Transferase</keyword>
<gene>
    <name evidence="5" type="ORF">RZS32_015700</name>
</gene>
<proteinExistence type="inferred from homology"/>
<reference evidence="5 6" key="1">
    <citation type="submission" date="2024-02" db="EMBL/GenBank/DDBJ databases">
        <title>Roseovarius strain W115 nov., isolated from a marine algae.</title>
        <authorList>
            <person name="Lee M.W."/>
            <person name="Lee J.K."/>
            <person name="Kim J.M."/>
            <person name="Choi D.G."/>
            <person name="Baek J.H."/>
            <person name="Bayburt H."/>
            <person name="Jung J.J."/>
            <person name="Han D.M."/>
            <person name="Jeon C.O."/>
        </authorList>
    </citation>
    <scope>NUCLEOTIDE SEQUENCE [LARGE SCALE GENOMIC DNA]</scope>
    <source>
        <strain evidence="5 6">W115</strain>
    </source>
</reference>
<organism evidence="5 6">
    <name type="scientific">Roseovarius rhodophyticola</name>
    <dbReference type="NCBI Taxonomy" id="3080827"/>
    <lineage>
        <taxon>Bacteria</taxon>
        <taxon>Pseudomonadati</taxon>
        <taxon>Pseudomonadota</taxon>
        <taxon>Alphaproteobacteria</taxon>
        <taxon>Rhodobacterales</taxon>
        <taxon>Roseobacteraceae</taxon>
        <taxon>Roseovarius</taxon>
    </lineage>
</organism>
<keyword evidence="2" id="KW-0270">Exopolysaccharide synthesis</keyword>
<feature type="transmembrane region" description="Helical" evidence="3">
    <location>
        <begin position="12"/>
        <end position="34"/>
    </location>
</feature>
<protein>
    <submittedName>
        <fullName evidence="5">Sugar transferase</fullName>
        <ecNumber evidence="5">2.7.8.-</ecNumber>
    </submittedName>
</protein>
<dbReference type="EMBL" id="CP146606">
    <property type="protein sequence ID" value="WYK17822.1"/>
    <property type="molecule type" value="Genomic_DNA"/>
</dbReference>
<keyword evidence="3" id="KW-0472">Membrane</keyword>